<proteinExistence type="predicted"/>
<reference evidence="1 2" key="2">
    <citation type="submission" date="2018-11" db="EMBL/GenBank/DDBJ databases">
        <authorList>
            <consortium name="Pathogen Informatics"/>
        </authorList>
    </citation>
    <scope>NUCLEOTIDE SEQUENCE [LARGE SCALE GENOMIC DNA]</scope>
</reference>
<gene>
    <name evidence="1" type="ORF">GPUH_LOCUS23184</name>
</gene>
<reference evidence="3" key="1">
    <citation type="submission" date="2016-06" db="UniProtKB">
        <authorList>
            <consortium name="WormBaseParasite"/>
        </authorList>
    </citation>
    <scope>IDENTIFICATION</scope>
</reference>
<dbReference type="OrthoDB" id="10538966at2759"/>
<evidence type="ECO:0000313" key="3">
    <source>
        <dbReference type="WBParaSite" id="GPUH_0002321401-mRNA-1"/>
    </source>
</evidence>
<keyword evidence="2" id="KW-1185">Reference proteome</keyword>
<organism evidence="3">
    <name type="scientific">Gongylonema pulchrum</name>
    <dbReference type="NCBI Taxonomy" id="637853"/>
    <lineage>
        <taxon>Eukaryota</taxon>
        <taxon>Metazoa</taxon>
        <taxon>Ecdysozoa</taxon>
        <taxon>Nematoda</taxon>
        <taxon>Chromadorea</taxon>
        <taxon>Rhabditida</taxon>
        <taxon>Spirurina</taxon>
        <taxon>Spiruromorpha</taxon>
        <taxon>Spiruroidea</taxon>
        <taxon>Gongylonematidae</taxon>
        <taxon>Gongylonema</taxon>
    </lineage>
</organism>
<evidence type="ECO:0000313" key="1">
    <source>
        <dbReference type="EMBL" id="VDN41115.1"/>
    </source>
</evidence>
<evidence type="ECO:0000313" key="2">
    <source>
        <dbReference type="Proteomes" id="UP000271098"/>
    </source>
</evidence>
<accession>A0A183EQE4</accession>
<name>A0A183EQE4_9BILA</name>
<protein>
    <submittedName>
        <fullName evidence="3">GINS complex subunit 1</fullName>
    </submittedName>
</protein>
<dbReference type="EMBL" id="UYRT01097064">
    <property type="protein sequence ID" value="VDN41115.1"/>
    <property type="molecule type" value="Genomic_DNA"/>
</dbReference>
<dbReference type="Proteomes" id="UP000271098">
    <property type="component" value="Unassembled WGS sequence"/>
</dbReference>
<dbReference type="Gene3D" id="3.40.50.10190">
    <property type="entry name" value="BRCT domain"/>
    <property type="match status" value="1"/>
</dbReference>
<dbReference type="WBParaSite" id="GPUH_0002321401-mRNA-1">
    <property type="protein sequence ID" value="GPUH_0002321401-mRNA-1"/>
    <property type="gene ID" value="GPUH_0002321401"/>
</dbReference>
<dbReference type="InterPro" id="IPR036420">
    <property type="entry name" value="BRCT_dom_sf"/>
</dbReference>
<dbReference type="AlphaFoldDB" id="A0A183EQE4"/>
<sequence>MAGMTKKTGPDEDAELMNRYKLWLLKAKSDDQLAGSPNSNELKHLEELFEVLNERLLIPRWITTERCLQHYINRGDICIVPAFRGEVYKYLLSRQCR</sequence>